<organism evidence="1 3">
    <name type="scientific">Adineta steineri</name>
    <dbReference type="NCBI Taxonomy" id="433720"/>
    <lineage>
        <taxon>Eukaryota</taxon>
        <taxon>Metazoa</taxon>
        <taxon>Spiralia</taxon>
        <taxon>Gnathifera</taxon>
        <taxon>Rotifera</taxon>
        <taxon>Eurotatoria</taxon>
        <taxon>Bdelloidea</taxon>
        <taxon>Adinetida</taxon>
        <taxon>Adinetidae</taxon>
        <taxon>Adineta</taxon>
    </lineage>
</organism>
<reference evidence="1" key="1">
    <citation type="submission" date="2021-02" db="EMBL/GenBank/DDBJ databases">
        <authorList>
            <person name="Nowell W R."/>
        </authorList>
    </citation>
    <scope>NUCLEOTIDE SEQUENCE</scope>
</reference>
<protein>
    <recommendedName>
        <fullName evidence="4">B box-type domain-containing protein</fullName>
    </recommendedName>
</protein>
<evidence type="ECO:0008006" key="4">
    <source>
        <dbReference type="Google" id="ProtNLM"/>
    </source>
</evidence>
<proteinExistence type="predicted"/>
<dbReference type="EMBL" id="CAJNOG010000134">
    <property type="protein sequence ID" value="CAF0990832.1"/>
    <property type="molecule type" value="Genomic_DNA"/>
</dbReference>
<name>A0A814FZZ5_9BILA</name>
<sequence>MASSHVKQSCVKCDKGGGIAICSGCQQQYCVKHFIEHRQELAIEMDQIGQQHDLLRRDLSKDMPEHSLFTSINTWERESITKIQVAAEVARADLQQILDRTKNDLKISVDKLTNELQSSRELDDYTEIDIEKWMKNLKELQMIFETPVNLNLLSDNDSQSSINLITINTQLSIKHTSQVLNKLIHERFDTVYGLTNISENGLVAQNIGDNYSRICGKNEYSSGVHQIYFRLDEQTNSCPFLGIISLTDVLNLREITLSSANGWLDLDYPIINGKTQAIVFSNRTIQSGDEVTLIIDCDNQEILLEHHRTKRLIRQSMNLQQCPFPWKILVALSSKHGSIRILNYNKST</sequence>
<dbReference type="Proteomes" id="UP000663844">
    <property type="component" value="Unassembled WGS sequence"/>
</dbReference>
<accession>A0A814FZZ5</accession>
<gene>
    <name evidence="1" type="ORF">JYZ213_LOCUS15450</name>
    <name evidence="2" type="ORF">OXD698_LOCUS3679</name>
</gene>
<evidence type="ECO:0000313" key="1">
    <source>
        <dbReference type="EMBL" id="CAF0990832.1"/>
    </source>
</evidence>
<dbReference type="EMBL" id="CAJOAZ010000132">
    <property type="protein sequence ID" value="CAF3545892.1"/>
    <property type="molecule type" value="Genomic_DNA"/>
</dbReference>
<comment type="caution">
    <text evidence="1">The sequence shown here is derived from an EMBL/GenBank/DDBJ whole genome shotgun (WGS) entry which is preliminary data.</text>
</comment>
<evidence type="ECO:0000313" key="3">
    <source>
        <dbReference type="Proteomes" id="UP000663845"/>
    </source>
</evidence>
<dbReference type="Proteomes" id="UP000663845">
    <property type="component" value="Unassembled WGS sequence"/>
</dbReference>
<dbReference type="AlphaFoldDB" id="A0A814FZZ5"/>
<evidence type="ECO:0000313" key="2">
    <source>
        <dbReference type="EMBL" id="CAF3545892.1"/>
    </source>
</evidence>